<feature type="non-terminal residue" evidence="1">
    <location>
        <position position="1"/>
    </location>
</feature>
<protein>
    <submittedName>
        <fullName evidence="1">Uncharacterized protein</fullName>
    </submittedName>
</protein>
<reference evidence="1" key="1">
    <citation type="journal article" date="2015" name="Nature">
        <title>Complex archaea that bridge the gap between prokaryotes and eukaryotes.</title>
        <authorList>
            <person name="Spang A."/>
            <person name="Saw J.H."/>
            <person name="Jorgensen S.L."/>
            <person name="Zaremba-Niedzwiedzka K."/>
            <person name="Martijn J."/>
            <person name="Lind A.E."/>
            <person name="van Eijk R."/>
            <person name="Schleper C."/>
            <person name="Guy L."/>
            <person name="Ettema T.J."/>
        </authorList>
    </citation>
    <scope>NUCLEOTIDE SEQUENCE</scope>
</reference>
<comment type="caution">
    <text evidence="1">The sequence shown here is derived from an EMBL/GenBank/DDBJ whole genome shotgun (WGS) entry which is preliminary data.</text>
</comment>
<dbReference type="AlphaFoldDB" id="A0A0F9J100"/>
<accession>A0A0F9J100</accession>
<name>A0A0F9J100_9ZZZZ</name>
<dbReference type="EMBL" id="LAZR01011128">
    <property type="protein sequence ID" value="KKM63284.1"/>
    <property type="molecule type" value="Genomic_DNA"/>
</dbReference>
<evidence type="ECO:0000313" key="1">
    <source>
        <dbReference type="EMBL" id="KKM63284.1"/>
    </source>
</evidence>
<sequence>KKGKTGIYLSTCVSCQGLIDELAQDVVDEALIPVWESINSLKSDVSNIYGLINNLQAEINSIISSLNSIRRT</sequence>
<proteinExistence type="predicted"/>
<gene>
    <name evidence="1" type="ORF">LCGC14_1512980</name>
</gene>
<organism evidence="1">
    <name type="scientific">marine sediment metagenome</name>
    <dbReference type="NCBI Taxonomy" id="412755"/>
    <lineage>
        <taxon>unclassified sequences</taxon>
        <taxon>metagenomes</taxon>
        <taxon>ecological metagenomes</taxon>
    </lineage>
</organism>